<dbReference type="HOGENOM" id="CLU_660565_0_0_1"/>
<accession>A0A0D2H8I8</accession>
<evidence type="ECO:0000313" key="2">
    <source>
        <dbReference type="EMBL" id="KIW87215.1"/>
    </source>
</evidence>
<name>A0A0D2H8I8_CLAB1</name>
<dbReference type="GeneID" id="27705046"/>
<feature type="compositionally biased region" description="Basic and acidic residues" evidence="1">
    <location>
        <begin position="91"/>
        <end position="118"/>
    </location>
</feature>
<dbReference type="Proteomes" id="UP000053789">
    <property type="component" value="Unassembled WGS sequence"/>
</dbReference>
<evidence type="ECO:0000256" key="1">
    <source>
        <dbReference type="SAM" id="MobiDB-lite"/>
    </source>
</evidence>
<dbReference type="OrthoDB" id="10503727at2759"/>
<gene>
    <name evidence="2" type="ORF">Z519_12118</name>
</gene>
<protein>
    <submittedName>
        <fullName evidence="2">Uncharacterized protein</fullName>
    </submittedName>
</protein>
<dbReference type="AlphaFoldDB" id="A0A0D2H8I8"/>
<feature type="region of interest" description="Disordered" evidence="1">
    <location>
        <begin position="149"/>
        <end position="189"/>
    </location>
</feature>
<proteinExistence type="predicted"/>
<dbReference type="RefSeq" id="XP_016613884.1">
    <property type="nucleotide sequence ID" value="XM_016769825.1"/>
</dbReference>
<organism evidence="2 3">
    <name type="scientific">Cladophialophora bantiana (strain ATCC 10958 / CBS 173.52 / CDC B-1940 / NIH 8579)</name>
    <name type="common">Xylohypha bantiana</name>
    <dbReference type="NCBI Taxonomy" id="1442370"/>
    <lineage>
        <taxon>Eukaryota</taxon>
        <taxon>Fungi</taxon>
        <taxon>Dikarya</taxon>
        <taxon>Ascomycota</taxon>
        <taxon>Pezizomycotina</taxon>
        <taxon>Eurotiomycetes</taxon>
        <taxon>Chaetothyriomycetidae</taxon>
        <taxon>Chaetothyriales</taxon>
        <taxon>Herpotrichiellaceae</taxon>
        <taxon>Cladophialophora</taxon>
    </lineage>
</organism>
<keyword evidence="3" id="KW-1185">Reference proteome</keyword>
<reference evidence="2" key="1">
    <citation type="submission" date="2015-01" db="EMBL/GenBank/DDBJ databases">
        <title>The Genome Sequence of Cladophialophora bantiana CBS 173.52.</title>
        <authorList>
            <consortium name="The Broad Institute Genomics Platform"/>
            <person name="Cuomo C."/>
            <person name="de Hoog S."/>
            <person name="Gorbushina A."/>
            <person name="Stielow B."/>
            <person name="Teixiera M."/>
            <person name="Abouelleil A."/>
            <person name="Chapman S.B."/>
            <person name="Priest M."/>
            <person name="Young S.K."/>
            <person name="Wortman J."/>
            <person name="Nusbaum C."/>
            <person name="Birren B."/>
        </authorList>
    </citation>
    <scope>NUCLEOTIDE SEQUENCE [LARGE SCALE GENOMIC DNA]</scope>
    <source>
        <strain evidence="2">CBS 173.52</strain>
    </source>
</reference>
<sequence>MDSSTDGTANRKTRATTEMSVDKDADAALGMSMGKHADRTRGKINDNLTELAVLALQSLNDASSSNTDAVQMRSVETASNEITSQPIIVPSDREEDHGANRHDNCNENKDPNSHHEANDQTANKRNGQCYTIITEGGQERLIIVLSDSEEGDGENRNDNGNENDNPDNGDEAARDTPREPAAMSDGRQSVAVIEGCGRVRPERAGRAAREQAPMTARQRIRGFKTLEDKSGIDIITRRRERERQEDAIDDEQERRTRSEEQTSLYRYFQRNRRPLEEQLVELKEFLAHRCNPAVTNRRINSPSALPGNPTFAQLLIYWDFSGGRPSLEGATRLEGEGEWEWQRRPALDYIYRMGGELASLFVCGFHLLDAFRRTTEQKTTAGGWHGSQTYNILRCHQRVLLAAVCNYRPMQTAGFV</sequence>
<feature type="compositionally biased region" description="Polar residues" evidence="1">
    <location>
        <begin position="1"/>
        <end position="10"/>
    </location>
</feature>
<dbReference type="EMBL" id="KN847005">
    <property type="protein sequence ID" value="KIW87215.1"/>
    <property type="molecule type" value="Genomic_DNA"/>
</dbReference>
<feature type="region of interest" description="Disordered" evidence="1">
    <location>
        <begin position="1"/>
        <end position="24"/>
    </location>
</feature>
<evidence type="ECO:0000313" key="3">
    <source>
        <dbReference type="Proteomes" id="UP000053789"/>
    </source>
</evidence>
<feature type="region of interest" description="Disordered" evidence="1">
    <location>
        <begin position="84"/>
        <end position="123"/>
    </location>
</feature>